<protein>
    <submittedName>
        <fullName evidence="2">Uncharacterized protein</fullName>
    </submittedName>
</protein>
<organism evidence="2 3">
    <name type="scientific">Microvenator marinus</name>
    <dbReference type="NCBI Taxonomy" id="2600177"/>
    <lineage>
        <taxon>Bacteria</taxon>
        <taxon>Deltaproteobacteria</taxon>
        <taxon>Bradymonadales</taxon>
        <taxon>Microvenatoraceae</taxon>
        <taxon>Microvenator</taxon>
    </lineage>
</organism>
<proteinExistence type="predicted"/>
<keyword evidence="1" id="KW-0732">Signal</keyword>
<dbReference type="RefSeq" id="WP_146958682.1">
    <property type="nucleotide sequence ID" value="NZ_CP042467.1"/>
</dbReference>
<feature type="signal peptide" evidence="1">
    <location>
        <begin position="1"/>
        <end position="21"/>
    </location>
</feature>
<evidence type="ECO:0000313" key="2">
    <source>
        <dbReference type="EMBL" id="QED26997.1"/>
    </source>
</evidence>
<reference evidence="2 3" key="1">
    <citation type="submission" date="2019-08" db="EMBL/GenBank/DDBJ databases">
        <authorList>
            <person name="Liang Q."/>
        </authorList>
    </citation>
    <scope>NUCLEOTIDE SEQUENCE [LARGE SCALE GENOMIC DNA]</scope>
    <source>
        <strain evidence="2 3">V1718</strain>
    </source>
</reference>
<dbReference type="Proteomes" id="UP000321595">
    <property type="component" value="Chromosome"/>
</dbReference>
<accession>A0A5B8XPC6</accession>
<dbReference type="OrthoDB" id="5525530at2"/>
<dbReference type="AlphaFoldDB" id="A0A5B8XPC6"/>
<evidence type="ECO:0000256" key="1">
    <source>
        <dbReference type="SAM" id="SignalP"/>
    </source>
</evidence>
<keyword evidence="3" id="KW-1185">Reference proteome</keyword>
<dbReference type="EMBL" id="CP042467">
    <property type="protein sequence ID" value="QED26997.1"/>
    <property type="molecule type" value="Genomic_DNA"/>
</dbReference>
<name>A0A5B8XPC6_9DELT</name>
<gene>
    <name evidence="2" type="ORF">FRD01_07025</name>
</gene>
<evidence type="ECO:0000313" key="3">
    <source>
        <dbReference type="Proteomes" id="UP000321595"/>
    </source>
</evidence>
<dbReference type="KEGG" id="bbae:FRD01_07025"/>
<sequence>MGRRALVAATLATLTFNSAWAESKPPSLDGEWALVQVQTSESRVPVVGAVISTTTSVLHVRMKQNGKNLKVASTPCAVQIKSEIDTVKTVIPQAFLDAVGTTNAVARIEEINGKWVFDQAPSVSVTGAVLKNNWRDPLPTSADDQRVFDADSDGRPGVSVLIRGLLDGSIFLVQRSWTALRGVLSSKDQIAGTVRWNTEQKVLDATSMFLKSEPETRPHPDKERSRFVARRIPTGTQCSEIVKTPRLNTL</sequence>
<feature type="chain" id="PRO_5022970409" evidence="1">
    <location>
        <begin position="22"/>
        <end position="250"/>
    </location>
</feature>